<dbReference type="PANTHER" id="PTHR12835:SF5">
    <property type="entry name" value="BIOTIN--PROTEIN LIGASE"/>
    <property type="match status" value="1"/>
</dbReference>
<evidence type="ECO:0000256" key="4">
    <source>
        <dbReference type="ARBA" id="ARBA00047846"/>
    </source>
</evidence>
<dbReference type="AlphaFoldDB" id="A0A1M7S089"/>
<dbReference type="OrthoDB" id="9807064at2"/>
<keyword evidence="2" id="KW-0092">Biotin</keyword>
<dbReference type="Gene3D" id="2.30.30.100">
    <property type="match status" value="1"/>
</dbReference>
<proteinExistence type="predicted"/>
<dbReference type="PANTHER" id="PTHR12835">
    <property type="entry name" value="BIOTIN PROTEIN LIGASE"/>
    <property type="match status" value="1"/>
</dbReference>
<reference evidence="6 7" key="1">
    <citation type="submission" date="2016-12" db="EMBL/GenBank/DDBJ databases">
        <authorList>
            <person name="Song W.-J."/>
            <person name="Kurnit D.M."/>
        </authorList>
    </citation>
    <scope>NUCLEOTIDE SEQUENCE [LARGE SCALE GENOMIC DNA]</scope>
    <source>
        <strain evidence="6 7">CGMCC 1.10808</strain>
    </source>
</reference>
<dbReference type="NCBIfam" id="TIGR00121">
    <property type="entry name" value="birA_ligase"/>
    <property type="match status" value="1"/>
</dbReference>
<organism evidence="6 7">
    <name type="scientific">Oceanicella actignis</name>
    <dbReference type="NCBI Taxonomy" id="1189325"/>
    <lineage>
        <taxon>Bacteria</taxon>
        <taxon>Pseudomonadati</taxon>
        <taxon>Pseudomonadota</taxon>
        <taxon>Alphaproteobacteria</taxon>
        <taxon>Rhodobacterales</taxon>
        <taxon>Paracoccaceae</taxon>
        <taxon>Oceanicella</taxon>
    </lineage>
</organism>
<comment type="catalytic activity">
    <reaction evidence="4">
        <text>biotin + L-lysyl-[protein] + ATP = N(6)-biotinyl-L-lysyl-[protein] + AMP + diphosphate + H(+)</text>
        <dbReference type="Rhea" id="RHEA:11756"/>
        <dbReference type="Rhea" id="RHEA-COMP:9752"/>
        <dbReference type="Rhea" id="RHEA-COMP:10505"/>
        <dbReference type="ChEBI" id="CHEBI:15378"/>
        <dbReference type="ChEBI" id="CHEBI:29969"/>
        <dbReference type="ChEBI" id="CHEBI:30616"/>
        <dbReference type="ChEBI" id="CHEBI:33019"/>
        <dbReference type="ChEBI" id="CHEBI:57586"/>
        <dbReference type="ChEBI" id="CHEBI:83144"/>
        <dbReference type="ChEBI" id="CHEBI:456215"/>
        <dbReference type="EC" id="6.3.4.15"/>
    </reaction>
</comment>
<gene>
    <name evidence="6" type="ORF">SAMN05216200_101356</name>
</gene>
<dbReference type="InterPro" id="IPR004408">
    <property type="entry name" value="Biotin_CoA_COase_ligase"/>
</dbReference>
<sequence length="255" mass="27043">MNWPEGVGRLILDEIDSTNEEARRRARSRAAAGGWDGRPLWIMARRQLAGRGRRGAPWTAPEGNLNATLLMRPEAPAAQAALLSFAACLAVAELLDAHAPGGRVALKWPNDALLDGGKVAGVLLESEGAGPRLDWLAIGVGVNLAAHPQLPPEARGAFPPTSLRAAGAMAPRPEEALEILAAAFARRAARMAREGFAPIREEWLARAARLGQTIEARLPGRVLRGVFEDVDGEGALVLRTGDGPVRIAAAEVHFP</sequence>
<dbReference type="GO" id="GO:0005737">
    <property type="term" value="C:cytoplasm"/>
    <property type="evidence" value="ECO:0007669"/>
    <property type="project" value="TreeGrafter"/>
</dbReference>
<dbReference type="SUPFAM" id="SSF55681">
    <property type="entry name" value="Class II aaRS and biotin synthetases"/>
    <property type="match status" value="1"/>
</dbReference>
<protein>
    <recommendedName>
        <fullName evidence="3">biotin--[biotin carboxyl-carrier protein] ligase</fullName>
        <ecNumber evidence="3">6.3.4.15</ecNumber>
    </recommendedName>
</protein>
<evidence type="ECO:0000313" key="7">
    <source>
        <dbReference type="Proteomes" id="UP000184066"/>
    </source>
</evidence>
<evidence type="ECO:0000256" key="1">
    <source>
        <dbReference type="ARBA" id="ARBA00022598"/>
    </source>
</evidence>
<evidence type="ECO:0000256" key="2">
    <source>
        <dbReference type="ARBA" id="ARBA00023267"/>
    </source>
</evidence>
<dbReference type="InterPro" id="IPR004143">
    <property type="entry name" value="BPL_LPL_catalytic"/>
</dbReference>
<dbReference type="InterPro" id="IPR045864">
    <property type="entry name" value="aa-tRNA-synth_II/BPL/LPL"/>
</dbReference>
<keyword evidence="7" id="KW-1185">Reference proteome</keyword>
<dbReference type="PROSITE" id="PS51733">
    <property type="entry name" value="BPL_LPL_CATALYTIC"/>
    <property type="match status" value="1"/>
</dbReference>
<dbReference type="EMBL" id="FRDL01000001">
    <property type="protein sequence ID" value="SHN51732.1"/>
    <property type="molecule type" value="Genomic_DNA"/>
</dbReference>
<dbReference type="Proteomes" id="UP000184066">
    <property type="component" value="Unassembled WGS sequence"/>
</dbReference>
<feature type="domain" description="BPL/LPL catalytic" evidence="5">
    <location>
        <begin position="1"/>
        <end position="192"/>
    </location>
</feature>
<accession>A0A1M7S089</accession>
<dbReference type="RefSeq" id="WP_072745921.1">
    <property type="nucleotide sequence ID" value="NZ_FOHL01000002.1"/>
</dbReference>
<dbReference type="Gene3D" id="3.30.930.10">
    <property type="entry name" value="Bira Bifunctional Protein, Domain 2"/>
    <property type="match status" value="1"/>
</dbReference>
<dbReference type="Pfam" id="PF02237">
    <property type="entry name" value="BPL_C"/>
    <property type="match status" value="1"/>
</dbReference>
<evidence type="ECO:0000313" key="6">
    <source>
        <dbReference type="EMBL" id="SHN51732.1"/>
    </source>
</evidence>
<evidence type="ECO:0000256" key="3">
    <source>
        <dbReference type="ARBA" id="ARBA00024227"/>
    </source>
</evidence>
<dbReference type="InterPro" id="IPR003142">
    <property type="entry name" value="BPL_C"/>
</dbReference>
<dbReference type="STRING" id="1189325.SAMN04488119_102162"/>
<evidence type="ECO:0000259" key="5">
    <source>
        <dbReference type="PROSITE" id="PS51733"/>
    </source>
</evidence>
<dbReference type="Pfam" id="PF03099">
    <property type="entry name" value="BPL_LplA_LipB"/>
    <property type="match status" value="1"/>
</dbReference>
<name>A0A1M7S089_9RHOB</name>
<dbReference type="CDD" id="cd16442">
    <property type="entry name" value="BPL"/>
    <property type="match status" value="1"/>
</dbReference>
<dbReference type="GO" id="GO:0004077">
    <property type="term" value="F:biotin--[biotin carboxyl-carrier protein] ligase activity"/>
    <property type="evidence" value="ECO:0007669"/>
    <property type="project" value="UniProtKB-EC"/>
</dbReference>
<keyword evidence="1 6" id="KW-0436">Ligase</keyword>
<dbReference type="EC" id="6.3.4.15" evidence="3"/>